<accession>A0A2J6TM72</accession>
<dbReference type="EMBL" id="KZ613774">
    <property type="protein sequence ID" value="PMD64109.1"/>
    <property type="molecule type" value="Genomic_DNA"/>
</dbReference>
<evidence type="ECO:0000256" key="1">
    <source>
        <dbReference type="SAM" id="MobiDB-lite"/>
    </source>
</evidence>
<name>A0A2J6TM72_9HELO</name>
<dbReference type="RefSeq" id="XP_024741013.1">
    <property type="nucleotide sequence ID" value="XM_024882631.1"/>
</dbReference>
<reference evidence="2 3" key="1">
    <citation type="submission" date="2016-04" db="EMBL/GenBank/DDBJ databases">
        <title>A degradative enzymes factory behind the ericoid mycorrhizal symbiosis.</title>
        <authorList>
            <consortium name="DOE Joint Genome Institute"/>
            <person name="Martino E."/>
            <person name="Morin E."/>
            <person name="Grelet G."/>
            <person name="Kuo A."/>
            <person name="Kohler A."/>
            <person name="Daghino S."/>
            <person name="Barry K."/>
            <person name="Choi C."/>
            <person name="Cichocki N."/>
            <person name="Clum A."/>
            <person name="Copeland A."/>
            <person name="Hainaut M."/>
            <person name="Haridas S."/>
            <person name="Labutti K."/>
            <person name="Lindquist E."/>
            <person name="Lipzen A."/>
            <person name="Khouja H.-R."/>
            <person name="Murat C."/>
            <person name="Ohm R."/>
            <person name="Olson A."/>
            <person name="Spatafora J."/>
            <person name="Veneault-Fourrey C."/>
            <person name="Henrissat B."/>
            <person name="Grigoriev I."/>
            <person name="Martin F."/>
            <person name="Perotto S."/>
        </authorList>
    </citation>
    <scope>NUCLEOTIDE SEQUENCE [LARGE SCALE GENOMIC DNA]</scope>
    <source>
        <strain evidence="2 3">E</strain>
    </source>
</reference>
<dbReference type="InParanoid" id="A0A2J6TM72"/>
<gene>
    <name evidence="2" type="ORF">K444DRAFT_626331</name>
</gene>
<feature type="region of interest" description="Disordered" evidence="1">
    <location>
        <begin position="103"/>
        <end position="137"/>
    </location>
</feature>
<dbReference type="AlphaFoldDB" id="A0A2J6TM72"/>
<evidence type="ECO:0000313" key="2">
    <source>
        <dbReference type="EMBL" id="PMD64109.1"/>
    </source>
</evidence>
<organism evidence="2 3">
    <name type="scientific">Hyaloscypha bicolor E</name>
    <dbReference type="NCBI Taxonomy" id="1095630"/>
    <lineage>
        <taxon>Eukaryota</taxon>
        <taxon>Fungi</taxon>
        <taxon>Dikarya</taxon>
        <taxon>Ascomycota</taxon>
        <taxon>Pezizomycotina</taxon>
        <taxon>Leotiomycetes</taxon>
        <taxon>Helotiales</taxon>
        <taxon>Hyaloscyphaceae</taxon>
        <taxon>Hyaloscypha</taxon>
        <taxon>Hyaloscypha bicolor</taxon>
    </lineage>
</organism>
<proteinExistence type="predicted"/>
<dbReference type="Proteomes" id="UP000235371">
    <property type="component" value="Unassembled WGS sequence"/>
</dbReference>
<protein>
    <submittedName>
        <fullName evidence="2">Uncharacterized protein</fullName>
    </submittedName>
</protein>
<keyword evidence="3" id="KW-1185">Reference proteome</keyword>
<evidence type="ECO:0000313" key="3">
    <source>
        <dbReference type="Proteomes" id="UP000235371"/>
    </source>
</evidence>
<feature type="compositionally biased region" description="Basic and acidic residues" evidence="1">
    <location>
        <begin position="103"/>
        <end position="113"/>
    </location>
</feature>
<sequence length="292" mass="33281">MRKMQWKSFWLWEISDYPEPSLLESGLSDSAQRDIKVLGDFDIRSRNRANTLEIPENRESGIILETVDEPALCNQLIQNLVVPRPFVRKTVFLGKLRVREKGESLKTGSEDGRNPFSWEELDPTSRSDHKTGKGRPSTLPREGVFVANFIVINMIKSNVRELQVGHALVVSKAAISMDLKEQLPLRPLQQLRSGVSHERDTRLADYSICQAILLFLKVFAEVVPIFEETINLEIKIVALVQSIVDLASLYERIHNIDISRWYSLLRQPRYLLPLPGFALPFPVLNLSKVPVA</sequence>
<dbReference type="GeneID" id="36590708"/>